<evidence type="ECO:0000256" key="1">
    <source>
        <dbReference type="SAM" id="MobiDB-lite"/>
    </source>
</evidence>
<feature type="compositionally biased region" description="Basic residues" evidence="1">
    <location>
        <begin position="170"/>
        <end position="183"/>
    </location>
</feature>
<feature type="region of interest" description="Disordered" evidence="1">
    <location>
        <begin position="164"/>
        <end position="184"/>
    </location>
</feature>
<name>A0ABT9EAE5_9PROT</name>
<organism evidence="3 4">
    <name type="scientific">Paracraurococcus lichenis</name>
    <dbReference type="NCBI Taxonomy" id="3064888"/>
    <lineage>
        <taxon>Bacteria</taxon>
        <taxon>Pseudomonadati</taxon>
        <taxon>Pseudomonadota</taxon>
        <taxon>Alphaproteobacteria</taxon>
        <taxon>Acetobacterales</taxon>
        <taxon>Roseomonadaceae</taxon>
        <taxon>Paracraurococcus</taxon>
    </lineage>
</organism>
<comment type="caution">
    <text evidence="3">The sequence shown here is derived from an EMBL/GenBank/DDBJ whole genome shotgun (WGS) entry which is preliminary data.</text>
</comment>
<evidence type="ECO:0000259" key="2">
    <source>
        <dbReference type="Pfam" id="PF12760"/>
    </source>
</evidence>
<feature type="domain" description="Transposase zinc-ribbon" evidence="2">
    <location>
        <begin position="41"/>
        <end position="89"/>
    </location>
</feature>
<keyword evidence="4" id="KW-1185">Reference proteome</keyword>
<protein>
    <submittedName>
        <fullName evidence="3">Transposase</fullName>
    </submittedName>
</protein>
<dbReference type="RefSeq" id="WP_305108026.1">
    <property type="nucleotide sequence ID" value="NZ_JAUTWS010000073.1"/>
</dbReference>
<proteinExistence type="predicted"/>
<dbReference type="EMBL" id="JAUTWS010000073">
    <property type="protein sequence ID" value="MDO9713166.1"/>
    <property type="molecule type" value="Genomic_DNA"/>
</dbReference>
<gene>
    <name evidence="3" type="ORF">Q7A36_32860</name>
</gene>
<evidence type="ECO:0000313" key="4">
    <source>
        <dbReference type="Proteomes" id="UP001243009"/>
    </source>
</evidence>
<evidence type="ECO:0000313" key="3">
    <source>
        <dbReference type="EMBL" id="MDO9713166.1"/>
    </source>
</evidence>
<accession>A0ABT9EAE5</accession>
<sequence length="206" mass="23183">MNGREHRGGWAAASDLDWLEITYPIAPDRAGSPEERFAALEQACLRRLEAIRWPNGPECPKCGGCDDAKQWSPARRRHGWQCRRQTCQARFHVLQAIPPLAKTHAPAQLLFRAMFLLGSAPALTASAFGRKIGMEQKNAGRMYKRVQRLRQEFPDLVQWVIEGPAAGRPAPKKSRRPVRPTKPKAHEIMDDATSFFRLFDGFGPDG</sequence>
<dbReference type="Proteomes" id="UP001243009">
    <property type="component" value="Unassembled WGS sequence"/>
</dbReference>
<dbReference type="InterPro" id="IPR024442">
    <property type="entry name" value="Transposase_Zn_ribbon"/>
</dbReference>
<reference evidence="3 4" key="1">
    <citation type="submission" date="2023-08" db="EMBL/GenBank/DDBJ databases">
        <title>The draft genome sequence of Paracraurococcus sp. LOR1-02.</title>
        <authorList>
            <person name="Kingkaew E."/>
            <person name="Tanasupawat S."/>
        </authorList>
    </citation>
    <scope>NUCLEOTIDE SEQUENCE [LARGE SCALE GENOMIC DNA]</scope>
    <source>
        <strain evidence="3 4">LOR1-02</strain>
    </source>
</reference>
<dbReference type="Pfam" id="PF12760">
    <property type="entry name" value="Zn_ribbon_IS1595"/>
    <property type="match status" value="1"/>
</dbReference>